<dbReference type="EMBL" id="JAGTTL010000035">
    <property type="protein sequence ID" value="KAK6294147.1"/>
    <property type="molecule type" value="Genomic_DNA"/>
</dbReference>
<dbReference type="Pfam" id="PF01498">
    <property type="entry name" value="HTH_Tnp_Tc3_2"/>
    <property type="match status" value="1"/>
</dbReference>
<dbReference type="GO" id="GO:0047464">
    <property type="term" value="F:heparosan-N-sulfate-glucuronate 5-epimerase activity"/>
    <property type="evidence" value="ECO:0007669"/>
    <property type="project" value="UniProtKB-EC"/>
</dbReference>
<sequence>MSDVRDDRRSCEQLELETSLRMVSVFRVYSPETSDHKGTFQHMNPFNISIDRRSNRARGQAAKAGVEAKDTQQQYAQQHFNGVLPFLLCVVPPPWPPGKAMHHQDEDGFWRPKSCMHPARHKESLEHDGTRTSRPAKPSPNPDDAGPIVRRLMGLPVAASCDTAWDRTRNRELWSPDLSALSRTVSCGAQTCQLCLSRTVSCGAQTCLLCLSRTNRELWSPDLSACLERELWSPDLSALCAVTMRCLAARVNYKTLIVICALFTLLTVLLWNRCSSDTALRFLPRAPPPPPSAKGGDASISSQQQPAQPPEPPPIVGGAAGIKYEEIDCLINDDVTIKGRREGGEVYFPFSWLEKYFDVYGKVVQYDGYDRFEFQHSYSKVYAQREPYHPDGVFMSFEAYNVEVRDRVKCISGVEGVPLSTQWGPQGYFYAIQIAQYGLSHYSKNLTERPPHVELYDTAEEKDNRAGSPSGPWTVPKGCSLTRLHDKGRATSVRQFSSPENSEGVSLPLGNSKDFIISFDLKFTSNGSVSVVLETTEKGAPFIIHYVTSAQLIAFSGRDITYGIGPRAAWSTVTRDLLTDLRKGLGLSNTKAVKATKVMPRRVVRLIVRGRGTIDNVTIATTAHTAAFFAASDWLLRNQDERGGWPIMVTRKLGEGFRPLEPGWYSAMAQGQAMSTLVRAYLLTKDQTYLNAALRATGPYKLPSDQHGVKAVFMNKYDWYEEYPTTPGSFVLNGFIYSLLGLHDLAETAGEKLGREAAMLFSRGMESLKAMLPLYDTGSGSIYDLRHYMLGTAPNLARWDYHTTHINQLQLLASIDNAPIFRDHPHSHRPHNRLTTISSRGEDGALWSPVGLICSGASVWLRSGRSSCSSAIQMALIALEEFMVLQSPETQERSTCSWAREFFIVKAIDSNLSTMAKTRELCKDIRDKIVAHPSLVQISPRGASMIMRKVRDQPRTTRQDLVNDLKRAGTIVSKKTISNTLRRHGLKSCSAHKVPLLKPAHVQARLKFANDHLDDPEEGWEKVMWSDETKIELFGLNSSRRVWRKKKDEYNPKNTIPTVKHGGGNIILWGCFSAKGTGGLHRIEGRMDGAMYREILANNLLPSVRALKMGRGWVFEHDNDPKHTARATMEWLRKKHLKVLEWPSQSPDLNPIENLWRELKVLHTTSEVNTTVLSDNMLSLIKLPRVFTINQVPKVFHEDSIISGYRHPRSSAIDCILSLFQLTNETLNIWTHFLPTWYFLWKLLMVVLMRDVWRDSFTWPLLVFLMSCCVYPLASSCAHTFSTMSTRARHICFFFDYGALSLYSLGSAITYSAYVIPDKWVNSSFHQYYIPIAMVNTVICTALACYSRLGLPYIQYNHDIIKRYQECQSPKLGKFLRILAFALPYLFDNIPLFYRIFLCVGEGCTDNDTNALHHTHIALAFLTAFLFATHLPERLAPGSFDYIGHSHQLFHVCGIMGTHFQMEAIEQDMVTRRPWLLTHSPPITFANTLGAALLSVGLSLGIIFLFSLPLLWSATRGEHMEKNTQSRPIAKGCQWH</sequence>
<dbReference type="InterPro" id="IPR004254">
    <property type="entry name" value="AdipoR/HlyIII-related"/>
</dbReference>
<keyword evidence="11 17" id="KW-1133">Transmembrane helix</keyword>
<feature type="domain" description="Tc1-like transposase DDE" evidence="20">
    <location>
        <begin position="1023"/>
        <end position="1160"/>
    </location>
</feature>
<keyword evidence="10" id="KW-0735">Signal-anchor</keyword>
<feature type="domain" description="Transposase Tc1-like" evidence="18">
    <location>
        <begin position="944"/>
        <end position="1014"/>
    </location>
</feature>
<organism evidence="22 23">
    <name type="scientific">Coregonus suidteri</name>
    <dbReference type="NCBI Taxonomy" id="861788"/>
    <lineage>
        <taxon>Eukaryota</taxon>
        <taxon>Metazoa</taxon>
        <taxon>Chordata</taxon>
        <taxon>Craniata</taxon>
        <taxon>Vertebrata</taxon>
        <taxon>Euteleostomi</taxon>
        <taxon>Actinopterygii</taxon>
        <taxon>Neopterygii</taxon>
        <taxon>Teleostei</taxon>
        <taxon>Protacanthopterygii</taxon>
        <taxon>Salmoniformes</taxon>
        <taxon>Salmonidae</taxon>
        <taxon>Coregoninae</taxon>
        <taxon>Coregonus</taxon>
    </lineage>
</organism>
<keyword evidence="23" id="KW-1185">Reference proteome</keyword>
<dbReference type="InterPro" id="IPR002492">
    <property type="entry name" value="Transposase_Tc1-like"/>
</dbReference>
<comment type="pathway">
    <text evidence="5">Glycan metabolism; heparan sulfate biosynthesis.</text>
</comment>
<dbReference type="GO" id="GO:0015012">
    <property type="term" value="P:heparan sulfate proteoglycan biosynthetic process"/>
    <property type="evidence" value="ECO:0007669"/>
    <property type="project" value="InterPro"/>
</dbReference>
<evidence type="ECO:0000313" key="22">
    <source>
        <dbReference type="EMBL" id="KAK6294147.1"/>
    </source>
</evidence>
<dbReference type="Pfam" id="PF21174">
    <property type="entry name" value="Glce_b_sandwich"/>
    <property type="match status" value="1"/>
</dbReference>
<evidence type="ECO:0000256" key="1">
    <source>
        <dbReference type="ARBA" id="ARBA00000434"/>
    </source>
</evidence>
<evidence type="ECO:0000256" key="17">
    <source>
        <dbReference type="SAM" id="Phobius"/>
    </source>
</evidence>
<evidence type="ECO:0000256" key="10">
    <source>
        <dbReference type="ARBA" id="ARBA00022968"/>
    </source>
</evidence>
<keyword evidence="12 17" id="KW-0472">Membrane</keyword>
<feature type="transmembrane region" description="Helical" evidence="17">
    <location>
        <begin position="253"/>
        <end position="271"/>
    </location>
</feature>
<evidence type="ECO:0000259" key="19">
    <source>
        <dbReference type="Pfam" id="PF06662"/>
    </source>
</evidence>
<evidence type="ECO:0000256" key="6">
    <source>
        <dbReference type="ARBA" id="ARBA00005584"/>
    </source>
</evidence>
<evidence type="ECO:0000256" key="12">
    <source>
        <dbReference type="ARBA" id="ARBA00023136"/>
    </source>
</evidence>
<feature type="binding site" evidence="15">
    <location>
        <position position="1279"/>
    </location>
    <ligand>
        <name>Zn(2+)</name>
        <dbReference type="ChEBI" id="CHEBI:29105"/>
    </ligand>
</feature>
<dbReference type="Pfam" id="PF03006">
    <property type="entry name" value="HlyIII"/>
    <property type="match status" value="1"/>
</dbReference>
<protein>
    <recommendedName>
        <fullName evidence="8">heparosan-N-sulfate-glucuronate 5-epimerase</fullName>
        <ecNumber evidence="8">5.1.3.17</ecNumber>
    </recommendedName>
</protein>
<keyword evidence="13" id="KW-0413">Isomerase</keyword>
<keyword evidence="15" id="KW-0479">Metal-binding</keyword>
<evidence type="ECO:0000313" key="23">
    <source>
        <dbReference type="Proteomes" id="UP001356427"/>
    </source>
</evidence>
<accession>A0AAN8KMG0</accession>
<evidence type="ECO:0000259" key="21">
    <source>
        <dbReference type="Pfam" id="PF21174"/>
    </source>
</evidence>
<name>A0AAN8KMG0_9TELE</name>
<comment type="catalytic activity">
    <reaction evidence="1">
        <text>[heparosan-N-sulfate](n) = [heparan-N-sulfate](n)</text>
        <dbReference type="Rhea" id="RHEA:20197"/>
        <dbReference type="Rhea" id="RHEA-COMP:9556"/>
        <dbReference type="Rhea" id="RHEA-COMP:9557"/>
        <dbReference type="ChEBI" id="CHEBI:58041"/>
        <dbReference type="ChEBI" id="CHEBI:58287"/>
        <dbReference type="EC" id="5.1.3.17"/>
    </reaction>
</comment>
<dbReference type="GO" id="GO:0046872">
    <property type="term" value="F:metal ion binding"/>
    <property type="evidence" value="ECO:0007669"/>
    <property type="project" value="UniProtKB-KW"/>
</dbReference>
<feature type="transmembrane region" description="Helical" evidence="17">
    <location>
        <begin position="1378"/>
        <end position="1400"/>
    </location>
</feature>
<evidence type="ECO:0000256" key="9">
    <source>
        <dbReference type="ARBA" id="ARBA00022692"/>
    </source>
</evidence>
<dbReference type="InterPro" id="IPR059154">
    <property type="entry name" value="Glce_b_sandwich"/>
</dbReference>
<dbReference type="GO" id="GO:0003677">
    <property type="term" value="F:DNA binding"/>
    <property type="evidence" value="ECO:0007669"/>
    <property type="project" value="InterPro"/>
</dbReference>
<feature type="binding site" evidence="15">
    <location>
        <position position="1447"/>
    </location>
    <ligand>
        <name>Zn(2+)</name>
        <dbReference type="ChEBI" id="CHEBI:29105"/>
    </ligand>
</feature>
<evidence type="ECO:0000256" key="11">
    <source>
        <dbReference type="ARBA" id="ARBA00022989"/>
    </source>
</evidence>
<feature type="binding site" evidence="15">
    <location>
        <position position="1451"/>
    </location>
    <ligand>
        <name>Zn(2+)</name>
        <dbReference type="ChEBI" id="CHEBI:29105"/>
    </ligand>
</feature>
<feature type="compositionally biased region" description="Basic and acidic residues" evidence="16">
    <location>
        <begin position="121"/>
        <end position="131"/>
    </location>
</feature>
<gene>
    <name evidence="22" type="ORF">J4Q44_G00349770</name>
</gene>
<dbReference type="InterPro" id="IPR036397">
    <property type="entry name" value="RNaseH_sf"/>
</dbReference>
<feature type="region of interest" description="Disordered" evidence="16">
    <location>
        <begin position="285"/>
        <end position="315"/>
    </location>
</feature>
<feature type="transmembrane region" description="Helical" evidence="17">
    <location>
        <begin position="1256"/>
        <end position="1274"/>
    </location>
</feature>
<evidence type="ECO:0000259" key="20">
    <source>
        <dbReference type="Pfam" id="PF13358"/>
    </source>
</evidence>
<dbReference type="EC" id="5.1.3.17" evidence="8"/>
<keyword evidence="15" id="KW-0862">Zinc</keyword>
<feature type="transmembrane region" description="Helical" evidence="17">
    <location>
        <begin position="1229"/>
        <end position="1249"/>
    </location>
</feature>
<evidence type="ECO:0000259" key="18">
    <source>
        <dbReference type="Pfam" id="PF01498"/>
    </source>
</evidence>
<feature type="transmembrane region" description="Helical" evidence="17">
    <location>
        <begin position="1412"/>
        <end position="1431"/>
    </location>
</feature>
<dbReference type="Proteomes" id="UP001356427">
    <property type="component" value="Unassembled WGS sequence"/>
</dbReference>
<dbReference type="GO" id="GO:0005794">
    <property type="term" value="C:Golgi apparatus"/>
    <property type="evidence" value="ECO:0007669"/>
    <property type="project" value="TreeGrafter"/>
</dbReference>
<proteinExistence type="inferred from homology"/>
<evidence type="ECO:0000256" key="15">
    <source>
        <dbReference type="PIRSR" id="PIRSR604254-1"/>
    </source>
</evidence>
<evidence type="ECO:0000256" key="14">
    <source>
        <dbReference type="ARBA" id="ARBA00037847"/>
    </source>
</evidence>
<evidence type="ECO:0000256" key="13">
    <source>
        <dbReference type="ARBA" id="ARBA00023235"/>
    </source>
</evidence>
<dbReference type="PANTHER" id="PTHR13174:SF3">
    <property type="entry name" value="D-GLUCURONYL C5-EPIMERASE"/>
    <property type="match status" value="1"/>
</dbReference>
<dbReference type="GO" id="GO:0015074">
    <property type="term" value="P:DNA integration"/>
    <property type="evidence" value="ECO:0007669"/>
    <property type="project" value="InterPro"/>
</dbReference>
<comment type="similarity">
    <text evidence="6">Belongs to the D-glucuronyl C5-epimerase family.</text>
</comment>
<dbReference type="InterPro" id="IPR039721">
    <property type="entry name" value="C5-epimerase"/>
</dbReference>
<comment type="pathway">
    <text evidence="4">Glycan metabolism; heparin biosynthesis.</text>
</comment>
<evidence type="ECO:0000256" key="2">
    <source>
        <dbReference type="ARBA" id="ARBA00004141"/>
    </source>
</evidence>
<keyword evidence="9 17" id="KW-0812">Transmembrane</keyword>
<dbReference type="InterPro" id="IPR010598">
    <property type="entry name" value="C5-epim_C"/>
</dbReference>
<evidence type="ECO:0000256" key="8">
    <source>
        <dbReference type="ARBA" id="ARBA00012087"/>
    </source>
</evidence>
<dbReference type="Pfam" id="PF06662">
    <property type="entry name" value="C5-epim_C"/>
    <property type="match status" value="1"/>
</dbReference>
<comment type="similarity">
    <text evidence="7">Belongs to the ADIPOR family.</text>
</comment>
<feature type="region of interest" description="Disordered" evidence="16">
    <location>
        <begin position="120"/>
        <end position="146"/>
    </location>
</feature>
<dbReference type="GO" id="GO:0016020">
    <property type="term" value="C:membrane"/>
    <property type="evidence" value="ECO:0007669"/>
    <property type="project" value="UniProtKB-SubCell"/>
</dbReference>
<reference evidence="22 23" key="1">
    <citation type="submission" date="2021-04" db="EMBL/GenBank/DDBJ databases">
        <authorList>
            <person name="De Guttry C."/>
            <person name="Zahm M."/>
            <person name="Klopp C."/>
            <person name="Cabau C."/>
            <person name="Louis A."/>
            <person name="Berthelot C."/>
            <person name="Parey E."/>
            <person name="Roest Crollius H."/>
            <person name="Montfort J."/>
            <person name="Robinson-Rechavi M."/>
            <person name="Bucao C."/>
            <person name="Bouchez O."/>
            <person name="Gislard M."/>
            <person name="Lluch J."/>
            <person name="Milhes M."/>
            <person name="Lampietro C."/>
            <person name="Lopez Roques C."/>
            <person name="Donnadieu C."/>
            <person name="Braasch I."/>
            <person name="Desvignes T."/>
            <person name="Postlethwait J."/>
            <person name="Bobe J."/>
            <person name="Wedekind C."/>
            <person name="Guiguen Y."/>
        </authorList>
    </citation>
    <scope>NUCLEOTIDE SEQUENCE [LARGE SCALE GENOMIC DNA]</scope>
    <source>
        <strain evidence="22">Cs_M1</strain>
        <tissue evidence="22">Blood</tissue>
    </source>
</reference>
<dbReference type="GO" id="GO:0006313">
    <property type="term" value="P:DNA transposition"/>
    <property type="evidence" value="ECO:0007669"/>
    <property type="project" value="InterPro"/>
</dbReference>
<dbReference type="Pfam" id="PF13358">
    <property type="entry name" value="DDE_3"/>
    <property type="match status" value="1"/>
</dbReference>
<evidence type="ECO:0000256" key="5">
    <source>
        <dbReference type="ARBA" id="ARBA00005093"/>
    </source>
</evidence>
<dbReference type="PANTHER" id="PTHR13174">
    <property type="entry name" value="D-GLUCURONYL C5-EPIMERASE"/>
    <property type="match status" value="1"/>
</dbReference>
<dbReference type="InterPro" id="IPR038717">
    <property type="entry name" value="Tc1-like_DDE_dom"/>
</dbReference>
<evidence type="ECO:0000256" key="7">
    <source>
        <dbReference type="ARBA" id="ARBA00007018"/>
    </source>
</evidence>
<evidence type="ECO:0000256" key="16">
    <source>
        <dbReference type="SAM" id="MobiDB-lite"/>
    </source>
</evidence>
<dbReference type="Gene3D" id="3.30.420.10">
    <property type="entry name" value="Ribonuclease H-like superfamily/Ribonuclease H"/>
    <property type="match status" value="1"/>
</dbReference>
<comment type="subcellular location">
    <subcellularLocation>
        <location evidence="14">Endomembrane system</location>
        <topology evidence="14">Single-pass membrane protein</topology>
    </subcellularLocation>
    <subcellularLocation>
        <location evidence="2">Membrane</location>
        <topology evidence="2">Multi-pass membrane protein</topology>
    </subcellularLocation>
    <subcellularLocation>
        <location evidence="3">Membrane</location>
        <topology evidence="3">Single-pass type II membrane protein</topology>
    </subcellularLocation>
</comment>
<feature type="transmembrane region" description="Helical" evidence="17">
    <location>
        <begin position="1328"/>
        <end position="1349"/>
    </location>
</feature>
<feature type="domain" description="D-glucuronyl C5-epimerase beta-sandwich" evidence="21">
    <location>
        <begin position="491"/>
        <end position="611"/>
    </location>
</feature>
<feature type="transmembrane region" description="Helical" evidence="17">
    <location>
        <begin position="1489"/>
        <end position="1512"/>
    </location>
</feature>
<evidence type="ECO:0000256" key="3">
    <source>
        <dbReference type="ARBA" id="ARBA00004606"/>
    </source>
</evidence>
<feature type="transmembrane region" description="Helical" evidence="17">
    <location>
        <begin position="1294"/>
        <end position="1316"/>
    </location>
</feature>
<feature type="domain" description="D-glucuronyl C5-epimerase C-terminal" evidence="19">
    <location>
        <begin position="639"/>
        <end position="824"/>
    </location>
</feature>
<evidence type="ECO:0000256" key="4">
    <source>
        <dbReference type="ARBA" id="ARBA00004841"/>
    </source>
</evidence>
<comment type="caution">
    <text evidence="22">The sequence shown here is derived from an EMBL/GenBank/DDBJ whole genome shotgun (WGS) entry which is preliminary data.</text>
</comment>